<evidence type="ECO:0000256" key="3">
    <source>
        <dbReference type="ARBA" id="ARBA00021907"/>
    </source>
</evidence>
<dbReference type="GO" id="GO:0005886">
    <property type="term" value="C:plasma membrane"/>
    <property type="evidence" value="ECO:0007669"/>
    <property type="project" value="UniProtKB-SubCell"/>
</dbReference>
<comment type="similarity">
    <text evidence="2 10">Belongs to the ABC-4 integral membrane protein family. FtsX subfamily.</text>
</comment>
<feature type="domain" description="ABC3 transporter permease C-terminal" evidence="12">
    <location>
        <begin position="189"/>
        <end position="309"/>
    </location>
</feature>
<gene>
    <name evidence="14" type="ORF">A2841_02385</name>
</gene>
<dbReference type="GO" id="GO:0051301">
    <property type="term" value="P:cell division"/>
    <property type="evidence" value="ECO:0007669"/>
    <property type="project" value="UniProtKB-KW"/>
</dbReference>
<keyword evidence="5 10" id="KW-0132">Cell division</keyword>
<organism evidence="14 15">
    <name type="scientific">Candidatus Kaiserbacteria bacterium RIFCSPHIGHO2_01_FULL_48_10</name>
    <dbReference type="NCBI Taxonomy" id="1798476"/>
    <lineage>
        <taxon>Bacteria</taxon>
        <taxon>Candidatus Kaiseribacteriota</taxon>
    </lineage>
</organism>
<feature type="transmembrane region" description="Helical" evidence="11">
    <location>
        <begin position="189"/>
        <end position="207"/>
    </location>
</feature>
<proteinExistence type="inferred from homology"/>
<dbReference type="PIRSF" id="PIRSF003097">
    <property type="entry name" value="FtsX"/>
    <property type="match status" value="1"/>
</dbReference>
<feature type="domain" description="FtsX extracellular" evidence="13">
    <location>
        <begin position="59"/>
        <end position="146"/>
    </location>
</feature>
<evidence type="ECO:0000256" key="4">
    <source>
        <dbReference type="ARBA" id="ARBA00022475"/>
    </source>
</evidence>
<dbReference type="AlphaFoldDB" id="A0A1F6C2P4"/>
<evidence type="ECO:0000256" key="1">
    <source>
        <dbReference type="ARBA" id="ARBA00004651"/>
    </source>
</evidence>
<dbReference type="Proteomes" id="UP000178249">
    <property type="component" value="Unassembled WGS sequence"/>
</dbReference>
<dbReference type="Pfam" id="PF18075">
    <property type="entry name" value="FtsX_ECD"/>
    <property type="match status" value="1"/>
</dbReference>
<evidence type="ECO:0000313" key="15">
    <source>
        <dbReference type="Proteomes" id="UP000178249"/>
    </source>
</evidence>
<dbReference type="GO" id="GO:0032153">
    <property type="term" value="C:cell division site"/>
    <property type="evidence" value="ECO:0007669"/>
    <property type="project" value="TreeGrafter"/>
</dbReference>
<comment type="caution">
    <text evidence="14">The sequence shown here is derived from an EMBL/GenBank/DDBJ whole genome shotgun (WGS) entry which is preliminary data.</text>
</comment>
<feature type="transmembrane region" description="Helical" evidence="11">
    <location>
        <begin position="20"/>
        <end position="48"/>
    </location>
</feature>
<keyword evidence="7 11" id="KW-1133">Transmembrane helix</keyword>
<keyword evidence="9 10" id="KW-0131">Cell cycle</keyword>
<evidence type="ECO:0000256" key="9">
    <source>
        <dbReference type="ARBA" id="ARBA00023306"/>
    </source>
</evidence>
<evidence type="ECO:0000256" key="2">
    <source>
        <dbReference type="ARBA" id="ARBA00007379"/>
    </source>
</evidence>
<keyword evidence="8 10" id="KW-0472">Membrane</keyword>
<dbReference type="InterPro" id="IPR040690">
    <property type="entry name" value="FtsX_ECD"/>
</dbReference>
<feature type="transmembrane region" description="Helical" evidence="11">
    <location>
        <begin position="284"/>
        <end position="307"/>
    </location>
</feature>
<dbReference type="Pfam" id="PF02687">
    <property type="entry name" value="FtsX"/>
    <property type="match status" value="1"/>
</dbReference>
<evidence type="ECO:0000256" key="8">
    <source>
        <dbReference type="ARBA" id="ARBA00023136"/>
    </source>
</evidence>
<protein>
    <recommendedName>
        <fullName evidence="3 10">Cell division protein FtsX</fullName>
    </recommendedName>
</protein>
<feature type="transmembrane region" description="Helical" evidence="11">
    <location>
        <begin position="236"/>
        <end position="263"/>
    </location>
</feature>
<keyword evidence="6 11" id="KW-0812">Transmembrane</keyword>
<comment type="subcellular location">
    <subcellularLocation>
        <location evidence="1">Cell membrane</location>
        <topology evidence="1">Multi-pass membrane protein</topology>
    </subcellularLocation>
</comment>
<reference evidence="14 15" key="1">
    <citation type="journal article" date="2016" name="Nat. Commun.">
        <title>Thousands of microbial genomes shed light on interconnected biogeochemical processes in an aquifer system.</title>
        <authorList>
            <person name="Anantharaman K."/>
            <person name="Brown C.T."/>
            <person name="Hug L.A."/>
            <person name="Sharon I."/>
            <person name="Castelle C.J."/>
            <person name="Probst A.J."/>
            <person name="Thomas B.C."/>
            <person name="Singh A."/>
            <person name="Wilkins M.J."/>
            <person name="Karaoz U."/>
            <person name="Brodie E.L."/>
            <person name="Williams K.H."/>
            <person name="Hubbard S.S."/>
            <person name="Banfield J.F."/>
        </authorList>
    </citation>
    <scope>NUCLEOTIDE SEQUENCE [LARGE SCALE GENOMIC DNA]</scope>
</reference>
<dbReference type="PANTHER" id="PTHR47755:SF1">
    <property type="entry name" value="CELL DIVISION PROTEIN FTSX"/>
    <property type="match status" value="1"/>
</dbReference>
<evidence type="ECO:0000256" key="6">
    <source>
        <dbReference type="ARBA" id="ARBA00022692"/>
    </source>
</evidence>
<evidence type="ECO:0000256" key="10">
    <source>
        <dbReference type="PIRNR" id="PIRNR003097"/>
    </source>
</evidence>
<sequence length="313" mass="35557">MFWENIRRIVRTGVTNFLRSGFISLTAILMIMVPLFILSSLLFTNFLLEEEIRSLQDRVDINVYFVTTTTEEKILALKQQLEKLPEIASAEYLSAEDVLQRFRTRHENDQLTLQALDELGENPFGATLSIKAKEVSQYSGIADFLSDRMTDETGQAFIDDINYYRNKVTIGQLGDMVDRTQREKIIQTLFLAVIALFVIFNTIRLTIYHSREEIGVMRLVGASNAYIEGPFIVEGLLYGSVGAIIILILLFPVTYWFGSYFSVFPSITGSVSDIRVFEYYVSHFLYVSFVILGTSLLLSGASSFVAVRKYLSV</sequence>
<evidence type="ECO:0000256" key="11">
    <source>
        <dbReference type="SAM" id="Phobius"/>
    </source>
</evidence>
<dbReference type="InterPro" id="IPR003838">
    <property type="entry name" value="ABC3_permease_C"/>
</dbReference>
<dbReference type="PANTHER" id="PTHR47755">
    <property type="entry name" value="CELL DIVISION PROTEIN FTSX"/>
    <property type="match status" value="1"/>
</dbReference>
<evidence type="ECO:0000313" key="14">
    <source>
        <dbReference type="EMBL" id="OGG43421.1"/>
    </source>
</evidence>
<keyword evidence="4 10" id="KW-1003">Cell membrane</keyword>
<evidence type="ECO:0000256" key="5">
    <source>
        <dbReference type="ARBA" id="ARBA00022618"/>
    </source>
</evidence>
<accession>A0A1F6C2P4</accession>
<evidence type="ECO:0000256" key="7">
    <source>
        <dbReference type="ARBA" id="ARBA00022989"/>
    </source>
</evidence>
<dbReference type="EMBL" id="MFKP01000041">
    <property type="protein sequence ID" value="OGG43421.1"/>
    <property type="molecule type" value="Genomic_DNA"/>
</dbReference>
<dbReference type="Gene3D" id="3.30.70.3040">
    <property type="match status" value="1"/>
</dbReference>
<evidence type="ECO:0000259" key="12">
    <source>
        <dbReference type="Pfam" id="PF02687"/>
    </source>
</evidence>
<dbReference type="InterPro" id="IPR004513">
    <property type="entry name" value="FtsX"/>
</dbReference>
<evidence type="ECO:0000259" key="13">
    <source>
        <dbReference type="Pfam" id="PF18075"/>
    </source>
</evidence>
<name>A0A1F6C2P4_9BACT</name>